<dbReference type="InterPro" id="IPR002772">
    <property type="entry name" value="Glyco_hydro_3_C"/>
</dbReference>
<keyword evidence="6 18" id="KW-0812">Transmembrane</keyword>
<evidence type="ECO:0000313" key="21">
    <source>
        <dbReference type="Proteomes" id="UP000319257"/>
    </source>
</evidence>
<dbReference type="InterPro" id="IPR013783">
    <property type="entry name" value="Ig-like_fold"/>
</dbReference>
<evidence type="ECO:0000256" key="17">
    <source>
        <dbReference type="SAM" id="MobiDB-lite"/>
    </source>
</evidence>
<dbReference type="RefSeq" id="XP_030992831.1">
    <property type="nucleotide sequence ID" value="XM_031142783.1"/>
</dbReference>
<keyword evidence="12 16" id="KW-0119">Carbohydrate metabolism</keyword>
<dbReference type="GO" id="GO:0008422">
    <property type="term" value="F:beta-glucosidase activity"/>
    <property type="evidence" value="ECO:0007669"/>
    <property type="project" value="UniProtKB-EC"/>
</dbReference>
<dbReference type="PROSITE" id="PS00775">
    <property type="entry name" value="GLYCOSYL_HYDROL_F3"/>
    <property type="match status" value="1"/>
</dbReference>
<evidence type="ECO:0000256" key="6">
    <source>
        <dbReference type="ARBA" id="ARBA00022692"/>
    </source>
</evidence>
<keyword evidence="21" id="KW-1185">Reference proteome</keyword>
<dbReference type="FunFam" id="3.40.50.1700:FF:000003">
    <property type="entry name" value="Probable beta-glucosidase"/>
    <property type="match status" value="1"/>
</dbReference>
<comment type="similarity">
    <text evidence="4 16">Belongs to the glycosyl hydrolase 3 family.</text>
</comment>
<dbReference type="EC" id="3.2.1.21" evidence="16"/>
<evidence type="ECO:0000256" key="9">
    <source>
        <dbReference type="ARBA" id="ARBA00022989"/>
    </source>
</evidence>
<keyword evidence="11" id="KW-0325">Glycoprotein</keyword>
<proteinExistence type="inferred from homology"/>
<dbReference type="Pfam" id="PF01915">
    <property type="entry name" value="Glyco_hydro_3_C"/>
    <property type="match status" value="1"/>
</dbReference>
<dbReference type="Pfam" id="PF00933">
    <property type="entry name" value="Glyco_hydro_3"/>
    <property type="match status" value="1"/>
</dbReference>
<keyword evidence="10 18" id="KW-0472">Membrane</keyword>
<feature type="transmembrane region" description="Helical" evidence="18">
    <location>
        <begin position="78"/>
        <end position="101"/>
    </location>
</feature>
<dbReference type="InterPro" id="IPR036881">
    <property type="entry name" value="Glyco_hydro_3_C_sf"/>
</dbReference>
<dbReference type="SUPFAM" id="SSF51445">
    <property type="entry name" value="(Trans)glycosidases"/>
    <property type="match status" value="1"/>
</dbReference>
<protein>
    <recommendedName>
        <fullName evidence="16">beta-glucosidase</fullName>
        <ecNumber evidence="16">3.2.1.21</ecNumber>
    </recommendedName>
</protein>
<dbReference type="InterPro" id="IPR017853">
    <property type="entry name" value="GH"/>
</dbReference>
<comment type="catalytic activity">
    <reaction evidence="1 16">
        <text>Hydrolysis of terminal, non-reducing beta-D-glucosyl residues with release of beta-D-glucose.</text>
        <dbReference type="EC" id="3.2.1.21"/>
    </reaction>
</comment>
<reference evidence="20 21" key="1">
    <citation type="submission" date="2019-06" db="EMBL/GenBank/DDBJ databases">
        <title>Draft genome sequence of the filamentous fungus Phialemoniopsis curvata isolated from diesel fuel.</title>
        <authorList>
            <person name="Varaljay V.A."/>
            <person name="Lyon W.J."/>
            <person name="Crouch A.L."/>
            <person name="Drake C.E."/>
            <person name="Hollomon J.M."/>
            <person name="Nadeau L.J."/>
            <person name="Nunn H.S."/>
            <person name="Stevenson B.S."/>
            <person name="Bojanowski C.L."/>
            <person name="Crookes-Goodson W.J."/>
        </authorList>
    </citation>
    <scope>NUCLEOTIDE SEQUENCE [LARGE SCALE GENOMIC DNA]</scope>
    <source>
        <strain evidence="20 21">D216</strain>
    </source>
</reference>
<dbReference type="InterPro" id="IPR050288">
    <property type="entry name" value="Cellulose_deg_GH3"/>
</dbReference>
<dbReference type="EMBL" id="SKBQ01000050">
    <property type="protein sequence ID" value="TPX11120.1"/>
    <property type="molecule type" value="Genomic_DNA"/>
</dbReference>
<dbReference type="SUPFAM" id="SSF52279">
    <property type="entry name" value="Beta-D-glucan exohydrolase, C-terminal domain"/>
    <property type="match status" value="1"/>
</dbReference>
<keyword evidence="7 16" id="KW-0378">Hydrolase</keyword>
<evidence type="ECO:0000259" key="19">
    <source>
        <dbReference type="SMART" id="SM01217"/>
    </source>
</evidence>
<dbReference type="Gene3D" id="3.20.20.300">
    <property type="entry name" value="Glycoside hydrolase, family 3, N-terminal domain"/>
    <property type="match status" value="1"/>
</dbReference>
<evidence type="ECO:0000256" key="3">
    <source>
        <dbReference type="ARBA" id="ARBA00004987"/>
    </source>
</evidence>
<comment type="pathway">
    <text evidence="3 16">Glycan metabolism; cellulose degradation.</text>
</comment>
<keyword evidence="13 16" id="KW-0326">Glycosidase</keyword>
<sequence>MDSSAEGLLRPRDKSRPSYEPETSDSESDIDATEFLTSDPLYSQSRSNSSPSEPTFINEQRLRQRWRFFSLRRPRSKCCIALLVVLGVLLFLILASGGFVYKKYNEEPPYGQSPPWYPSPKGGTAKSWADSYKAAAELVSKMTLPEKVNVTTGTGWMMGLAVGATGSALRVGFPQLHLQDGPLGIRGADNATAFPAGITVGATWNKELMFARGKAHAQEARAKGIHVILGPAIGPLGRMPAGGRNWEGFGPDPYLQGIAGGQTIRGIQSEGIMATIKHFVANEQEHFRQPWEWGLPHAISTNIDDRTLHEIYAWPFADAIKAGVASVMCSYNMVNNSYACDNSKLLNGILKDEMGFQGFVMSDWLAQRSGVASALAGLDMTMPGDGLKWQDGHSLWGPELSRAVLNGSIPMDRLNDMVTRIVAAWYQLGQDDKSKFDNKGPNFSSWSHEKVGVQFPGSPSPQDKMEINKFVPARADHDKIARQVAAEGTVLLKNDDCLPIDRDGSMGINGQRRKRDGTKLKVGIFGEDAGPGRGANYCKDRGCNQGTLGMGWGSGAVEYPYLIPPVDALREGFDSSKVELSEYLTNTPGFGKDPNILGDKDVCMVFGNADSGEGFLAWGSVGGDRNDLFLQKGGDELIKKVAEGCGGGKGQTIVVIHSVGPVVMDRWVNLPTVKAVLQANLPGQESGNALAELIFGDTSPSGKLPYTIGKSLDDYGPGAKIMYLPNGVIPQQDFSEGLYIDYRHFDKYNIEPRFPFGHGLSYTTFEISNLVIEGLKTKSAMPSPRPNPGAAPPEYDNAIPDPQEALFPPEVRKIEKYVYPYLDSVEGIDASVPYPLPEGYDVVQPPSGAGGDQGGNPDLWETYVRVTVDVKNTGKRAGKVVPQLYVAYPQGARETDFPVKVLRGFEKVLLKPGEKRTVEFNLTRRDLSYWDVYQQNWVVVMGGQYTLLVGQSSRDTPLSGLW</sequence>
<evidence type="ECO:0000256" key="15">
    <source>
        <dbReference type="ARBA" id="ARBA00024983"/>
    </source>
</evidence>
<feature type="region of interest" description="Disordered" evidence="17">
    <location>
        <begin position="1"/>
        <end position="33"/>
    </location>
</feature>
<evidence type="ECO:0000256" key="5">
    <source>
        <dbReference type="ARBA" id="ARBA00022475"/>
    </source>
</evidence>
<keyword evidence="14 16" id="KW-0624">Polysaccharide degradation</keyword>
<keyword evidence="5" id="KW-1003">Cell membrane</keyword>
<dbReference type="Proteomes" id="UP000319257">
    <property type="component" value="Unassembled WGS sequence"/>
</dbReference>
<dbReference type="InParanoid" id="A0A507B3F1"/>
<evidence type="ECO:0000256" key="14">
    <source>
        <dbReference type="ARBA" id="ARBA00023326"/>
    </source>
</evidence>
<dbReference type="STRING" id="1093900.A0A507B3F1"/>
<evidence type="ECO:0000256" key="16">
    <source>
        <dbReference type="RuleBase" id="RU361161"/>
    </source>
</evidence>
<organism evidence="20 21">
    <name type="scientific">Thyridium curvatum</name>
    <dbReference type="NCBI Taxonomy" id="1093900"/>
    <lineage>
        <taxon>Eukaryota</taxon>
        <taxon>Fungi</taxon>
        <taxon>Dikarya</taxon>
        <taxon>Ascomycota</taxon>
        <taxon>Pezizomycotina</taxon>
        <taxon>Sordariomycetes</taxon>
        <taxon>Sordariomycetidae</taxon>
        <taxon>Thyridiales</taxon>
        <taxon>Thyridiaceae</taxon>
        <taxon>Thyridium</taxon>
    </lineage>
</organism>
<feature type="domain" description="Fibronectin type III-like" evidence="19">
    <location>
        <begin position="880"/>
        <end position="953"/>
    </location>
</feature>
<evidence type="ECO:0000256" key="8">
    <source>
        <dbReference type="ARBA" id="ARBA00022968"/>
    </source>
</evidence>
<accession>A0A507B3F1</accession>
<dbReference type="InterPro" id="IPR036962">
    <property type="entry name" value="Glyco_hydro_3_N_sf"/>
</dbReference>
<comment type="subcellular location">
    <subcellularLocation>
        <location evidence="2">Cell membrane</location>
        <topology evidence="2">Single-pass type II membrane protein</topology>
    </subcellularLocation>
</comment>
<evidence type="ECO:0000256" key="13">
    <source>
        <dbReference type="ARBA" id="ARBA00023295"/>
    </source>
</evidence>
<feature type="compositionally biased region" description="Basic and acidic residues" evidence="17">
    <location>
        <begin position="9"/>
        <end position="19"/>
    </location>
</feature>
<dbReference type="Gene3D" id="2.60.40.10">
    <property type="entry name" value="Immunoglobulins"/>
    <property type="match status" value="1"/>
</dbReference>
<dbReference type="GO" id="GO:0005886">
    <property type="term" value="C:plasma membrane"/>
    <property type="evidence" value="ECO:0007669"/>
    <property type="project" value="UniProtKB-SubCell"/>
</dbReference>
<evidence type="ECO:0000313" key="20">
    <source>
        <dbReference type="EMBL" id="TPX11120.1"/>
    </source>
</evidence>
<dbReference type="UniPathway" id="UPA00696"/>
<keyword evidence="8" id="KW-0735">Signal-anchor</keyword>
<dbReference type="Pfam" id="PF14310">
    <property type="entry name" value="Fn3-like"/>
    <property type="match status" value="1"/>
</dbReference>
<evidence type="ECO:0000256" key="12">
    <source>
        <dbReference type="ARBA" id="ARBA00023277"/>
    </source>
</evidence>
<comment type="caution">
    <text evidence="20">The sequence shown here is derived from an EMBL/GenBank/DDBJ whole genome shotgun (WGS) entry which is preliminary data.</text>
</comment>
<dbReference type="GeneID" id="41975428"/>
<evidence type="ECO:0000256" key="7">
    <source>
        <dbReference type="ARBA" id="ARBA00022801"/>
    </source>
</evidence>
<dbReference type="AlphaFoldDB" id="A0A507B3F1"/>
<evidence type="ECO:0000256" key="2">
    <source>
        <dbReference type="ARBA" id="ARBA00004401"/>
    </source>
</evidence>
<dbReference type="InterPro" id="IPR001764">
    <property type="entry name" value="Glyco_hydro_3_N"/>
</dbReference>
<feature type="compositionally biased region" description="Acidic residues" evidence="17">
    <location>
        <begin position="22"/>
        <end position="32"/>
    </location>
</feature>
<evidence type="ECO:0000256" key="1">
    <source>
        <dbReference type="ARBA" id="ARBA00000448"/>
    </source>
</evidence>
<keyword evidence="9 18" id="KW-1133">Transmembrane helix</keyword>
<evidence type="ECO:0000256" key="10">
    <source>
        <dbReference type="ARBA" id="ARBA00023136"/>
    </source>
</evidence>
<dbReference type="PRINTS" id="PR00133">
    <property type="entry name" value="GLHYDRLASE3"/>
</dbReference>
<gene>
    <name evidence="20" type="ORF">E0L32_007981</name>
</gene>
<dbReference type="SMART" id="SM01217">
    <property type="entry name" value="Fn3_like"/>
    <property type="match status" value="1"/>
</dbReference>
<dbReference type="InterPro" id="IPR026891">
    <property type="entry name" value="Fn3-like"/>
</dbReference>
<comment type="function">
    <text evidence="15">Beta-glucosidases are one of a number of cellulolytic enzymes involved in the degradation of cellulosic biomass. Catalyzes the last step releasing glucose from the inhibitory cellobiose.</text>
</comment>
<dbReference type="InterPro" id="IPR019800">
    <property type="entry name" value="Glyco_hydro_3_AS"/>
</dbReference>
<evidence type="ECO:0000256" key="11">
    <source>
        <dbReference type="ARBA" id="ARBA00023180"/>
    </source>
</evidence>
<dbReference type="FunFam" id="3.20.20.300:FF:000002">
    <property type="entry name" value="Probable beta-glucosidase"/>
    <property type="match status" value="1"/>
</dbReference>
<name>A0A507B3F1_9PEZI</name>
<dbReference type="PANTHER" id="PTHR42715">
    <property type="entry name" value="BETA-GLUCOSIDASE"/>
    <property type="match status" value="1"/>
</dbReference>
<evidence type="ECO:0000256" key="18">
    <source>
        <dbReference type="SAM" id="Phobius"/>
    </source>
</evidence>
<dbReference type="GO" id="GO:0030245">
    <property type="term" value="P:cellulose catabolic process"/>
    <property type="evidence" value="ECO:0007669"/>
    <property type="project" value="UniProtKB-UniPathway"/>
</dbReference>
<dbReference type="PANTHER" id="PTHR42715:SF20">
    <property type="entry name" value="BETA-GLUCOSIDASE E-RELATED"/>
    <property type="match status" value="1"/>
</dbReference>
<dbReference type="OrthoDB" id="416222at2759"/>
<evidence type="ECO:0000256" key="4">
    <source>
        <dbReference type="ARBA" id="ARBA00005336"/>
    </source>
</evidence>
<dbReference type="Gene3D" id="3.40.50.1700">
    <property type="entry name" value="Glycoside hydrolase family 3 C-terminal domain"/>
    <property type="match status" value="1"/>
</dbReference>